<dbReference type="Pfam" id="PF18142">
    <property type="entry name" value="SLATT_fungal"/>
    <property type="match status" value="1"/>
</dbReference>
<keyword evidence="1" id="KW-0812">Transmembrane</keyword>
<feature type="domain" description="SMODS and SLOG-associating 2TM effector" evidence="2">
    <location>
        <begin position="58"/>
        <end position="173"/>
    </location>
</feature>
<feature type="transmembrane region" description="Helical" evidence="1">
    <location>
        <begin position="67"/>
        <end position="94"/>
    </location>
</feature>
<keyword evidence="1" id="KW-0472">Membrane</keyword>
<name>A0AAN7T9W6_9PEZI</name>
<organism evidence="3 4">
    <name type="scientific">Meristemomyces frigidus</name>
    <dbReference type="NCBI Taxonomy" id="1508187"/>
    <lineage>
        <taxon>Eukaryota</taxon>
        <taxon>Fungi</taxon>
        <taxon>Dikarya</taxon>
        <taxon>Ascomycota</taxon>
        <taxon>Pezizomycotina</taxon>
        <taxon>Dothideomycetes</taxon>
        <taxon>Dothideomycetidae</taxon>
        <taxon>Mycosphaerellales</taxon>
        <taxon>Teratosphaeriaceae</taxon>
        <taxon>Meristemomyces</taxon>
    </lineage>
</organism>
<dbReference type="NCBIfam" id="NF033635">
    <property type="entry name" value="SLATT_fungal"/>
    <property type="match status" value="1"/>
</dbReference>
<dbReference type="Proteomes" id="UP001310890">
    <property type="component" value="Unassembled WGS sequence"/>
</dbReference>
<dbReference type="EMBL" id="JAVRRL010000109">
    <property type="protein sequence ID" value="KAK5107711.1"/>
    <property type="molecule type" value="Genomic_DNA"/>
</dbReference>
<reference evidence="3" key="1">
    <citation type="submission" date="2023-08" db="EMBL/GenBank/DDBJ databases">
        <title>Black Yeasts Isolated from many extreme environments.</title>
        <authorList>
            <person name="Coleine C."/>
            <person name="Stajich J.E."/>
            <person name="Selbmann L."/>
        </authorList>
    </citation>
    <scope>NUCLEOTIDE SEQUENCE</scope>
    <source>
        <strain evidence="3">CCFEE 5401</strain>
    </source>
</reference>
<keyword evidence="1" id="KW-1133">Transmembrane helix</keyword>
<dbReference type="PANTHER" id="PTHR38793:SF3">
    <property type="entry name" value="SMODS AND SLOG-ASSOCIATING 2TM EFFECTOR DOMAIN-CONTAINING PROTEIN"/>
    <property type="match status" value="1"/>
</dbReference>
<evidence type="ECO:0000313" key="3">
    <source>
        <dbReference type="EMBL" id="KAK5107711.1"/>
    </source>
</evidence>
<gene>
    <name evidence="3" type="ORF">LTR62_000733</name>
</gene>
<accession>A0AAN7T9W6</accession>
<evidence type="ECO:0000313" key="4">
    <source>
        <dbReference type="Proteomes" id="UP001310890"/>
    </source>
</evidence>
<evidence type="ECO:0000259" key="2">
    <source>
        <dbReference type="Pfam" id="PF18142"/>
    </source>
</evidence>
<evidence type="ECO:0000256" key="1">
    <source>
        <dbReference type="SAM" id="Phobius"/>
    </source>
</evidence>
<sequence length="198" mass="21004">MTTHLIDLEKQPVYSAIEASESPVHATSAKDPLLVYQVLVGDVYAPNDSKDDSVYHNIVYKERRSRFMALLTGVLFGILVATQIVLCLGIAIGAQTGVKMLTISILAGVNTGVAASIAVLKGLGLPEKKIVEMHKLGKLAEKIRFTTRRLKAGLDVDAAAAADEAVKAVDEVEDEAIVLPNVGDAKAKVPTPDDSKAS</sequence>
<protein>
    <recommendedName>
        <fullName evidence="2">SMODS and SLOG-associating 2TM effector domain-containing protein</fullName>
    </recommendedName>
</protein>
<feature type="transmembrane region" description="Helical" evidence="1">
    <location>
        <begin position="100"/>
        <end position="120"/>
    </location>
</feature>
<dbReference type="InterPro" id="IPR041622">
    <property type="entry name" value="SLATT_fungi"/>
</dbReference>
<dbReference type="AlphaFoldDB" id="A0AAN7T9W6"/>
<proteinExistence type="predicted"/>
<comment type="caution">
    <text evidence="3">The sequence shown here is derived from an EMBL/GenBank/DDBJ whole genome shotgun (WGS) entry which is preliminary data.</text>
</comment>
<dbReference type="PANTHER" id="PTHR38793">
    <property type="entry name" value="SLATT_FUNGAL DOMAIN-CONTAINING PROTEIN-RELATED"/>
    <property type="match status" value="1"/>
</dbReference>